<dbReference type="AlphaFoldDB" id="A0A537JEE7"/>
<evidence type="ECO:0000313" key="3">
    <source>
        <dbReference type="EMBL" id="TMI81722.1"/>
    </source>
</evidence>
<dbReference type="Gene3D" id="3.30.1370.60">
    <property type="entry name" value="Hypothetical oxidoreductase yiak, domain 2"/>
    <property type="match status" value="1"/>
</dbReference>
<evidence type="ECO:0000313" key="4">
    <source>
        <dbReference type="Proteomes" id="UP000318093"/>
    </source>
</evidence>
<proteinExistence type="inferred from homology"/>
<protein>
    <submittedName>
        <fullName evidence="3">Ldh family oxidoreductase</fullName>
    </submittedName>
</protein>
<dbReference type="InterPro" id="IPR003767">
    <property type="entry name" value="Malate/L-lactate_DH-like"/>
</dbReference>
<feature type="non-terminal residue" evidence="3">
    <location>
        <position position="1"/>
    </location>
</feature>
<reference evidence="3 4" key="1">
    <citation type="journal article" date="2019" name="Nat. Microbiol.">
        <title>Mediterranean grassland soil C-N compound turnover is dependent on rainfall and depth, and is mediated by genomically divergent microorganisms.</title>
        <authorList>
            <person name="Diamond S."/>
            <person name="Andeer P.F."/>
            <person name="Li Z."/>
            <person name="Crits-Christoph A."/>
            <person name="Burstein D."/>
            <person name="Anantharaman K."/>
            <person name="Lane K.R."/>
            <person name="Thomas B.C."/>
            <person name="Pan C."/>
            <person name="Northen T.R."/>
            <person name="Banfield J.F."/>
        </authorList>
    </citation>
    <scope>NUCLEOTIDE SEQUENCE [LARGE SCALE GENOMIC DNA]</scope>
    <source>
        <strain evidence="3">NP_6</strain>
    </source>
</reference>
<dbReference type="Proteomes" id="UP000318093">
    <property type="component" value="Unassembled WGS sequence"/>
</dbReference>
<dbReference type="PANTHER" id="PTHR11091:SF0">
    <property type="entry name" value="MALATE DEHYDROGENASE"/>
    <property type="match status" value="1"/>
</dbReference>
<dbReference type="SUPFAM" id="SSF89733">
    <property type="entry name" value="L-sulfolactate dehydrogenase-like"/>
    <property type="match status" value="1"/>
</dbReference>
<dbReference type="PANTHER" id="PTHR11091">
    <property type="entry name" value="OXIDOREDUCTASE-RELATED"/>
    <property type="match status" value="1"/>
</dbReference>
<name>A0A537JEE7_9BACT</name>
<organism evidence="3 4">
    <name type="scientific">Candidatus Segetimicrobium genomatis</name>
    <dbReference type="NCBI Taxonomy" id="2569760"/>
    <lineage>
        <taxon>Bacteria</taxon>
        <taxon>Bacillati</taxon>
        <taxon>Candidatus Sysuimicrobiota</taxon>
        <taxon>Candidatus Sysuimicrobiia</taxon>
        <taxon>Candidatus Sysuimicrobiales</taxon>
        <taxon>Candidatus Segetimicrobiaceae</taxon>
        <taxon>Candidatus Segetimicrobium</taxon>
    </lineage>
</organism>
<dbReference type="InterPro" id="IPR036111">
    <property type="entry name" value="Mal/L-sulfo/L-lacto_DH-like_sf"/>
</dbReference>
<evidence type="ECO:0000256" key="2">
    <source>
        <dbReference type="ARBA" id="ARBA00023002"/>
    </source>
</evidence>
<keyword evidence="2" id="KW-0560">Oxidoreductase</keyword>
<dbReference type="Pfam" id="PF02615">
    <property type="entry name" value="Ldh_2"/>
    <property type="match status" value="1"/>
</dbReference>
<gene>
    <name evidence="3" type="ORF">E6H03_06565</name>
</gene>
<sequence length="188" mass="19565">FPVEGEPPVVLDYATTAIAVGKIMVARDAGTSLPPGIMLDRDGRPSTDPAEFFNEGALLPFGGHKGYALSVMAELFGQALTGAEQHEGAGTAEDVFRRSGALLFAIHVGAFRPAEEAKAVARGLVTRLRAVPPAHGVECVLTPGEPEARTRRQRASVGIEIAENTWRAILTAGESVGLASTDLPGPAA</sequence>
<evidence type="ECO:0000256" key="1">
    <source>
        <dbReference type="ARBA" id="ARBA00006056"/>
    </source>
</evidence>
<comment type="similarity">
    <text evidence="1">Belongs to the LDH2/MDH2 oxidoreductase family.</text>
</comment>
<accession>A0A537JEE7</accession>
<dbReference type="EMBL" id="VBAN01000195">
    <property type="protein sequence ID" value="TMI81722.1"/>
    <property type="molecule type" value="Genomic_DNA"/>
</dbReference>
<dbReference type="InterPro" id="IPR043143">
    <property type="entry name" value="Mal/L-sulf/L-lact_DH-like_NADP"/>
</dbReference>
<dbReference type="GO" id="GO:0016491">
    <property type="term" value="F:oxidoreductase activity"/>
    <property type="evidence" value="ECO:0007669"/>
    <property type="project" value="UniProtKB-KW"/>
</dbReference>
<comment type="caution">
    <text evidence="3">The sequence shown here is derived from an EMBL/GenBank/DDBJ whole genome shotgun (WGS) entry which is preliminary data.</text>
</comment>